<feature type="domain" description="Histidine kinase" evidence="6">
    <location>
        <begin position="143"/>
        <end position="366"/>
    </location>
</feature>
<dbReference type="InterPro" id="IPR036890">
    <property type="entry name" value="HATPase_C_sf"/>
</dbReference>
<dbReference type="SUPFAM" id="SSF55874">
    <property type="entry name" value="ATPase domain of HSP90 chaperone/DNA topoisomerase II/histidine kinase"/>
    <property type="match status" value="1"/>
</dbReference>
<proteinExistence type="predicted"/>
<keyword evidence="3 5" id="KW-0597">Phosphoprotein</keyword>
<dbReference type="SUPFAM" id="SSF47384">
    <property type="entry name" value="Homodimeric domain of signal transducing histidine kinase"/>
    <property type="match status" value="1"/>
</dbReference>
<keyword evidence="4" id="KW-0808">Transferase</keyword>
<dbReference type="Proteomes" id="UP001431572">
    <property type="component" value="Chromosome 2"/>
</dbReference>
<keyword evidence="4" id="KW-0418">Kinase</keyword>
<evidence type="ECO:0000313" key="11">
    <source>
        <dbReference type="Proteomes" id="UP001431572"/>
    </source>
</evidence>
<dbReference type="Gene3D" id="3.30.565.10">
    <property type="entry name" value="Histidine kinase-like ATPase, C-terminal domain"/>
    <property type="match status" value="1"/>
</dbReference>
<dbReference type="PROSITE" id="PS50109">
    <property type="entry name" value="HIS_KIN"/>
    <property type="match status" value="1"/>
</dbReference>
<evidence type="ECO:0000256" key="3">
    <source>
        <dbReference type="ARBA" id="ARBA00022553"/>
    </source>
</evidence>
<evidence type="ECO:0000256" key="1">
    <source>
        <dbReference type="ARBA" id="ARBA00000085"/>
    </source>
</evidence>
<dbReference type="InterPro" id="IPR003594">
    <property type="entry name" value="HATPase_dom"/>
</dbReference>
<evidence type="ECO:0000256" key="4">
    <source>
        <dbReference type="ARBA" id="ARBA00022777"/>
    </source>
</evidence>
<reference evidence="8 10" key="1">
    <citation type="submission" date="2020-06" db="EMBL/GenBank/DDBJ databases">
        <title>Anoxygenic phototrophic Chloroflexota member uses a Type I reaction center.</title>
        <authorList>
            <person name="Tsuji J.M."/>
            <person name="Shaw N.A."/>
            <person name="Nagashima S."/>
            <person name="Venkiteswaran J."/>
            <person name="Schiff S.L."/>
            <person name="Hanada S."/>
            <person name="Tank M."/>
            <person name="Neufeld J.D."/>
        </authorList>
    </citation>
    <scope>NUCLEOTIDE SEQUENCE [LARGE SCALE GENOMIC DNA]</scope>
    <source>
        <strain evidence="8">L227-S17</strain>
    </source>
</reference>
<dbReference type="SMART" id="SM00387">
    <property type="entry name" value="HATPase_c"/>
    <property type="match status" value="1"/>
</dbReference>
<sequence>MTRILVIEDEEAIRDDILDLLEAEGFETTAAENGAVGVTTARLKLPDLIICDITMPVLDGYGVLEELRKTPETQLIPFIFLTAMVDKDHLRQGMNLGADDYLTKPVDSDELLRAIQTRLNKQAAISEANQKQFKELLGKLSDSLPEEFVEPLSVIMMSSEILIKHADTMKAGQLEELGQNINRTATRLNRMIQNRLLISKLELLAKEPAKVNLLRSLQINEVTMAAVNGRFTTMLKEKARQHHRMTDLDLQLNPAAVHISEEHLKRIAEELVENAFKFSRAGSAITVVSGYNQRRDRYIFAVYNYGKEFDREISTKFSGGGIFKDSDDAKCLGLTVVKRILELYNGDLIIDYLSGRQTVVAARLPL</sequence>
<evidence type="ECO:0000313" key="10">
    <source>
        <dbReference type="Proteomes" id="UP000521676"/>
    </source>
</evidence>
<dbReference type="EC" id="2.7.13.3" evidence="2"/>
<dbReference type="InterPro" id="IPR005467">
    <property type="entry name" value="His_kinase_dom"/>
</dbReference>
<name>A0A8T7M659_9CHLR</name>
<comment type="catalytic activity">
    <reaction evidence="1">
        <text>ATP + protein L-histidine = ADP + protein N-phospho-L-histidine.</text>
        <dbReference type="EC" id="2.7.13.3"/>
    </reaction>
</comment>
<accession>A0A8T7M659</accession>
<dbReference type="PROSITE" id="PS50110">
    <property type="entry name" value="RESPONSE_REGULATORY"/>
    <property type="match status" value="1"/>
</dbReference>
<dbReference type="Pfam" id="PF00072">
    <property type="entry name" value="Response_reg"/>
    <property type="match status" value="1"/>
</dbReference>
<evidence type="ECO:0000256" key="2">
    <source>
        <dbReference type="ARBA" id="ARBA00012438"/>
    </source>
</evidence>
<dbReference type="GO" id="GO:0000155">
    <property type="term" value="F:phosphorelay sensor kinase activity"/>
    <property type="evidence" value="ECO:0007669"/>
    <property type="project" value="InterPro"/>
</dbReference>
<evidence type="ECO:0000259" key="6">
    <source>
        <dbReference type="PROSITE" id="PS50109"/>
    </source>
</evidence>
<dbReference type="Pfam" id="PF02518">
    <property type="entry name" value="HATPase_c"/>
    <property type="match status" value="1"/>
</dbReference>
<dbReference type="EMBL" id="CP128400">
    <property type="protein sequence ID" value="WJW69481.1"/>
    <property type="molecule type" value="Genomic_DNA"/>
</dbReference>
<dbReference type="InterPro" id="IPR001789">
    <property type="entry name" value="Sig_transdc_resp-reg_receiver"/>
</dbReference>
<dbReference type="InterPro" id="IPR011006">
    <property type="entry name" value="CheY-like_superfamily"/>
</dbReference>
<gene>
    <name evidence="8" type="ORF">HXX08_17070</name>
    <name evidence="9" type="ORF">OZ401_003097</name>
</gene>
<feature type="modified residue" description="4-aspartylphosphate" evidence="5">
    <location>
        <position position="52"/>
    </location>
</feature>
<evidence type="ECO:0000256" key="5">
    <source>
        <dbReference type="PROSITE-ProRule" id="PRU00169"/>
    </source>
</evidence>
<dbReference type="PANTHER" id="PTHR43547:SF2">
    <property type="entry name" value="HYBRID SIGNAL TRANSDUCTION HISTIDINE KINASE C"/>
    <property type="match status" value="1"/>
</dbReference>
<dbReference type="RefSeq" id="WP_341471365.1">
    <property type="nucleotide sequence ID" value="NZ_CP128400.1"/>
</dbReference>
<dbReference type="CDD" id="cd17574">
    <property type="entry name" value="REC_OmpR"/>
    <property type="match status" value="1"/>
</dbReference>
<dbReference type="AlphaFoldDB" id="A0A8T7M659"/>
<dbReference type="Gene3D" id="3.40.50.2300">
    <property type="match status" value="1"/>
</dbReference>
<evidence type="ECO:0000259" key="7">
    <source>
        <dbReference type="PROSITE" id="PS50110"/>
    </source>
</evidence>
<dbReference type="PANTHER" id="PTHR43547">
    <property type="entry name" value="TWO-COMPONENT HISTIDINE KINASE"/>
    <property type="match status" value="1"/>
</dbReference>
<dbReference type="SUPFAM" id="SSF52172">
    <property type="entry name" value="CheY-like"/>
    <property type="match status" value="1"/>
</dbReference>
<dbReference type="Proteomes" id="UP000521676">
    <property type="component" value="Unassembled WGS sequence"/>
</dbReference>
<feature type="domain" description="Response regulatory" evidence="7">
    <location>
        <begin position="3"/>
        <end position="119"/>
    </location>
</feature>
<dbReference type="EMBL" id="JACATZ010000003">
    <property type="protein sequence ID" value="NWJ47571.1"/>
    <property type="molecule type" value="Genomic_DNA"/>
</dbReference>
<protein>
    <recommendedName>
        <fullName evidence="2">histidine kinase</fullName>
        <ecNumber evidence="2">2.7.13.3</ecNumber>
    </recommendedName>
</protein>
<dbReference type="Gene3D" id="1.10.287.130">
    <property type="match status" value="1"/>
</dbReference>
<organism evidence="8 10">
    <name type="scientific">Candidatus Chlorohelix allophototropha</name>
    <dbReference type="NCBI Taxonomy" id="3003348"/>
    <lineage>
        <taxon>Bacteria</taxon>
        <taxon>Bacillati</taxon>
        <taxon>Chloroflexota</taxon>
        <taxon>Chloroflexia</taxon>
        <taxon>Candidatus Chloroheliales</taxon>
        <taxon>Candidatus Chloroheliaceae</taxon>
        <taxon>Candidatus Chlorohelix</taxon>
    </lineage>
</organism>
<keyword evidence="11" id="KW-1185">Reference proteome</keyword>
<evidence type="ECO:0000313" key="8">
    <source>
        <dbReference type="EMBL" id="NWJ47571.1"/>
    </source>
</evidence>
<evidence type="ECO:0000313" key="9">
    <source>
        <dbReference type="EMBL" id="WJW69481.1"/>
    </source>
</evidence>
<reference evidence="9" key="2">
    <citation type="journal article" date="2024" name="Nature">
        <title>Anoxygenic phototroph of the Chloroflexota uses a type I reaction centre.</title>
        <authorList>
            <person name="Tsuji J.M."/>
            <person name="Shaw N.A."/>
            <person name="Nagashima S."/>
            <person name="Venkiteswaran J.J."/>
            <person name="Schiff S.L."/>
            <person name="Watanabe T."/>
            <person name="Fukui M."/>
            <person name="Hanada S."/>
            <person name="Tank M."/>
            <person name="Neufeld J.D."/>
        </authorList>
    </citation>
    <scope>NUCLEOTIDE SEQUENCE</scope>
    <source>
        <strain evidence="9">L227-S17</strain>
    </source>
</reference>
<dbReference type="SMART" id="SM00448">
    <property type="entry name" value="REC"/>
    <property type="match status" value="1"/>
</dbReference>
<dbReference type="InterPro" id="IPR036097">
    <property type="entry name" value="HisK_dim/P_sf"/>
</dbReference>